<evidence type="ECO:0000256" key="2">
    <source>
        <dbReference type="ARBA" id="ARBA00012438"/>
    </source>
</evidence>
<keyword evidence="8" id="KW-0902">Two-component regulatory system</keyword>
<accession>A0A221M9L6</accession>
<dbReference type="PROSITE" id="PS50109">
    <property type="entry name" value="HIS_KIN"/>
    <property type="match status" value="1"/>
</dbReference>
<evidence type="ECO:0000256" key="7">
    <source>
        <dbReference type="ARBA" id="ARBA00022840"/>
    </source>
</evidence>
<dbReference type="Pfam" id="PF12282">
    <property type="entry name" value="GAF_PdtaS"/>
    <property type="match status" value="1"/>
</dbReference>
<evidence type="ECO:0000256" key="8">
    <source>
        <dbReference type="ARBA" id="ARBA00023012"/>
    </source>
</evidence>
<evidence type="ECO:0000259" key="9">
    <source>
        <dbReference type="PROSITE" id="PS50109"/>
    </source>
</evidence>
<dbReference type="GO" id="GO:0000160">
    <property type="term" value="P:phosphorelay signal transduction system"/>
    <property type="evidence" value="ECO:0007669"/>
    <property type="project" value="UniProtKB-KW"/>
</dbReference>
<dbReference type="InterPro" id="IPR036890">
    <property type="entry name" value="HATPase_C_sf"/>
</dbReference>
<dbReference type="Proteomes" id="UP000204391">
    <property type="component" value="Chromosome"/>
</dbReference>
<dbReference type="RefSeq" id="WP_089530996.1">
    <property type="nucleotide sequence ID" value="NZ_CP022437.1"/>
</dbReference>
<keyword evidence="7" id="KW-0067">ATP-binding</keyword>
<evidence type="ECO:0000256" key="5">
    <source>
        <dbReference type="ARBA" id="ARBA00022741"/>
    </source>
</evidence>
<proteinExistence type="predicted"/>
<evidence type="ECO:0000256" key="6">
    <source>
        <dbReference type="ARBA" id="ARBA00022777"/>
    </source>
</evidence>
<evidence type="ECO:0000256" key="1">
    <source>
        <dbReference type="ARBA" id="ARBA00000085"/>
    </source>
</evidence>
<reference evidence="10 11" key="1">
    <citation type="journal article" date="2003" name="Int. J. Syst. Evol. Microbiol.">
        <title>Virgibacillus carmonensis sp. nov., Virgibacillus necropolis sp. nov. and Virgibacillus picturae sp. nov., three novel species isolated from deteriorated mural paintings, transfer of the species of the genus salibacillus to Virgibacillus, as Virgibacillus marismortui comb. nov. and Virgibacillus salexigens comb. nov., and emended description of the genus Virgibacillus.</title>
        <authorList>
            <person name="Heyrman J."/>
            <person name="Logan N.A."/>
            <person name="Busse H.J."/>
            <person name="Balcaen A."/>
            <person name="Lebbe L."/>
            <person name="Rodriguez-Diaz M."/>
            <person name="Swings J."/>
            <person name="De Vos P."/>
        </authorList>
    </citation>
    <scope>NUCLEOTIDE SEQUENCE [LARGE SCALE GENOMIC DNA]</scope>
    <source>
        <strain evidence="10 11">LMG 19488</strain>
    </source>
</reference>
<organism evidence="10 11">
    <name type="scientific">Virgibacillus necropolis</name>
    <dbReference type="NCBI Taxonomy" id="163877"/>
    <lineage>
        <taxon>Bacteria</taxon>
        <taxon>Bacillati</taxon>
        <taxon>Bacillota</taxon>
        <taxon>Bacilli</taxon>
        <taxon>Bacillales</taxon>
        <taxon>Bacillaceae</taxon>
        <taxon>Virgibacillus</taxon>
    </lineage>
</organism>
<dbReference type="GO" id="GO:0005524">
    <property type="term" value="F:ATP binding"/>
    <property type="evidence" value="ECO:0007669"/>
    <property type="project" value="UniProtKB-KW"/>
</dbReference>
<evidence type="ECO:0000313" key="10">
    <source>
        <dbReference type="EMBL" id="ASN04335.1"/>
    </source>
</evidence>
<gene>
    <name evidence="10" type="ORF">CFK40_04585</name>
</gene>
<keyword evidence="6 10" id="KW-0418">Kinase</keyword>
<dbReference type="InterPro" id="IPR022066">
    <property type="entry name" value="PdtaS_GAF"/>
</dbReference>
<dbReference type="AlphaFoldDB" id="A0A221M9L6"/>
<dbReference type="KEGG" id="vne:CFK40_04585"/>
<dbReference type="InterPro" id="IPR003594">
    <property type="entry name" value="HATPase_dom"/>
</dbReference>
<dbReference type="Gene3D" id="3.30.450.280">
    <property type="entry name" value="GAF domain"/>
    <property type="match status" value="1"/>
</dbReference>
<evidence type="ECO:0000313" key="11">
    <source>
        <dbReference type="Proteomes" id="UP000204391"/>
    </source>
</evidence>
<comment type="catalytic activity">
    <reaction evidence="1">
        <text>ATP + protein L-histidine = ADP + protein N-phospho-L-histidine.</text>
        <dbReference type="EC" id="2.7.13.3"/>
    </reaction>
</comment>
<dbReference type="InterPro" id="IPR038424">
    <property type="entry name" value="H_kinase_PdtaS_GAF_sf"/>
</dbReference>
<dbReference type="Gene3D" id="3.30.450.20">
    <property type="entry name" value="PAS domain"/>
    <property type="match status" value="1"/>
</dbReference>
<dbReference type="Pfam" id="PF02518">
    <property type="entry name" value="HATPase_c"/>
    <property type="match status" value="1"/>
</dbReference>
<protein>
    <recommendedName>
        <fullName evidence="2">histidine kinase</fullName>
        <ecNumber evidence="2">2.7.13.3</ecNumber>
    </recommendedName>
</protein>
<dbReference type="EC" id="2.7.13.3" evidence="2"/>
<evidence type="ECO:0000256" key="3">
    <source>
        <dbReference type="ARBA" id="ARBA00022553"/>
    </source>
</evidence>
<evidence type="ECO:0000256" key="4">
    <source>
        <dbReference type="ARBA" id="ARBA00022679"/>
    </source>
</evidence>
<dbReference type="GO" id="GO:0004673">
    <property type="term" value="F:protein histidine kinase activity"/>
    <property type="evidence" value="ECO:0007669"/>
    <property type="project" value="UniProtKB-EC"/>
</dbReference>
<dbReference type="PANTHER" id="PTHR41523">
    <property type="entry name" value="TWO-COMPONENT SYSTEM SENSOR PROTEIN"/>
    <property type="match status" value="1"/>
</dbReference>
<sequence>MVEITSIESICHLQTNLSQEDVKKILEISQSIQLTADLSKANIFIDCLTTNEEHAIVVAEAAPTDIDPIYENPVVGKRAYEAFEPAVLYCLRTGNSMTSNRAITQESKQVEQSVVPIHGHKGNIIGALIMEKDISNQFKEQAELKALSQATESLSGVLMGVSDNHPIIPELIEEALFFVESNGKLIYSNPAAINLLHGLTGAKCNNGEDILEHLPCLDEIIMKPDVLLVREMKVFDKTFKVKKIHLPKKEKYNGMFIILRDLTELREKEQELIMKSVAIQEIHHRVKNNLQTVASLLRLQMRRGVPEESKVYFLESLNRILSIASVYEVILSNRSIDRVDIYELTEKIGNMLVHTESKEGTQIRIYYEGSELIIESKRAVSVALIINELIQNCINHAFKGRRTGVIEVIFEQYDDLIIVKVNDNGIGYTPKSKPSLGLDIVNMMVEHDLAGEFEFKKIDKGSQAKIIFPLEGRV</sequence>
<name>A0A221M9L6_9BACI</name>
<dbReference type="EMBL" id="CP022437">
    <property type="protein sequence ID" value="ASN04335.1"/>
    <property type="molecule type" value="Genomic_DNA"/>
</dbReference>
<feature type="domain" description="Histidine kinase" evidence="9">
    <location>
        <begin position="281"/>
        <end position="472"/>
    </location>
</feature>
<dbReference type="OrthoDB" id="9767435at2"/>
<keyword evidence="3" id="KW-0597">Phosphoprotein</keyword>
<dbReference type="Pfam" id="PF07568">
    <property type="entry name" value="HisKA_2"/>
    <property type="match status" value="1"/>
</dbReference>
<dbReference type="PANTHER" id="PTHR41523:SF8">
    <property type="entry name" value="ETHYLENE RESPONSE SENSOR PROTEIN"/>
    <property type="match status" value="1"/>
</dbReference>
<dbReference type="InterPro" id="IPR005467">
    <property type="entry name" value="His_kinase_dom"/>
</dbReference>
<keyword evidence="4" id="KW-0808">Transferase</keyword>
<dbReference type="Gene3D" id="3.30.565.10">
    <property type="entry name" value="Histidine kinase-like ATPase, C-terminal domain"/>
    <property type="match status" value="1"/>
</dbReference>
<dbReference type="SUPFAM" id="SSF55874">
    <property type="entry name" value="ATPase domain of HSP90 chaperone/DNA topoisomerase II/histidine kinase"/>
    <property type="match status" value="1"/>
</dbReference>
<keyword evidence="11" id="KW-1185">Reference proteome</keyword>
<keyword evidence="5" id="KW-0547">Nucleotide-binding</keyword>
<dbReference type="InterPro" id="IPR011495">
    <property type="entry name" value="Sig_transdc_His_kin_sub2_dim/P"/>
</dbReference>